<name>A0A8H4N6D3_9PEZI</name>
<protein>
    <recommendedName>
        <fullName evidence="2">EthD domain-containing protein</fullName>
    </recommendedName>
</protein>
<sequence>MAAPQPRQLLCLTMLGYMKEGLDEEALCDFQVNKHARLVSGLMEKYGIVRYTITHNSKKTRAMLPKLFDPRYVEYSDHDFVVRIIFPSLEAFEKVKQDPFYMERIAKDHLNFADRNKRTRMTLGYVHEIIHEGKVVDVEDPDTIACAVNNVELNEKGTFEKHGAQKGVENGTNGAWR</sequence>
<proteinExistence type="inferred from homology"/>
<comment type="similarity">
    <text evidence="1">Belongs to the tpcK family.</text>
</comment>
<accession>A0A8H4N6D3</accession>
<evidence type="ECO:0000313" key="3">
    <source>
        <dbReference type="EMBL" id="KAF4310720.1"/>
    </source>
</evidence>
<dbReference type="Gene3D" id="3.30.70.100">
    <property type="match status" value="1"/>
</dbReference>
<dbReference type="InterPro" id="IPR009799">
    <property type="entry name" value="EthD_dom"/>
</dbReference>
<organism evidence="3 4">
    <name type="scientific">Botryosphaeria dothidea</name>
    <dbReference type="NCBI Taxonomy" id="55169"/>
    <lineage>
        <taxon>Eukaryota</taxon>
        <taxon>Fungi</taxon>
        <taxon>Dikarya</taxon>
        <taxon>Ascomycota</taxon>
        <taxon>Pezizomycotina</taxon>
        <taxon>Dothideomycetes</taxon>
        <taxon>Dothideomycetes incertae sedis</taxon>
        <taxon>Botryosphaeriales</taxon>
        <taxon>Botryosphaeriaceae</taxon>
        <taxon>Botryosphaeria</taxon>
    </lineage>
</organism>
<dbReference type="EMBL" id="WWBZ02000013">
    <property type="protein sequence ID" value="KAF4310720.1"/>
    <property type="molecule type" value="Genomic_DNA"/>
</dbReference>
<evidence type="ECO:0000259" key="2">
    <source>
        <dbReference type="Pfam" id="PF07110"/>
    </source>
</evidence>
<reference evidence="3" key="1">
    <citation type="submission" date="2020-04" db="EMBL/GenBank/DDBJ databases">
        <title>Genome Assembly and Annotation of Botryosphaeria dothidea sdau 11-99, a Latent Pathogen of Apple Fruit Ring Rot in China.</title>
        <authorList>
            <person name="Yu C."/>
            <person name="Diao Y."/>
            <person name="Lu Q."/>
            <person name="Zhao J."/>
            <person name="Cui S."/>
            <person name="Peng C."/>
            <person name="He B."/>
            <person name="Liu H."/>
        </authorList>
    </citation>
    <scope>NUCLEOTIDE SEQUENCE [LARGE SCALE GENOMIC DNA]</scope>
    <source>
        <strain evidence="3">Sdau11-99</strain>
    </source>
</reference>
<feature type="domain" description="EthD" evidence="2">
    <location>
        <begin position="19"/>
        <end position="115"/>
    </location>
</feature>
<dbReference type="OrthoDB" id="3454835at2759"/>
<gene>
    <name evidence="3" type="ORF">GTA08_BOTSDO13676</name>
</gene>
<dbReference type="Proteomes" id="UP000572817">
    <property type="component" value="Unassembled WGS sequence"/>
</dbReference>
<dbReference type="InterPro" id="IPR011008">
    <property type="entry name" value="Dimeric_a/b-barrel"/>
</dbReference>
<comment type="caution">
    <text evidence="3">The sequence shown here is derived from an EMBL/GenBank/DDBJ whole genome shotgun (WGS) entry which is preliminary data.</text>
</comment>
<dbReference type="SUPFAM" id="SSF54909">
    <property type="entry name" value="Dimeric alpha+beta barrel"/>
    <property type="match status" value="1"/>
</dbReference>
<evidence type="ECO:0000256" key="1">
    <source>
        <dbReference type="ARBA" id="ARBA00005986"/>
    </source>
</evidence>
<keyword evidence="4" id="KW-1185">Reference proteome</keyword>
<dbReference type="Pfam" id="PF07110">
    <property type="entry name" value="EthD"/>
    <property type="match status" value="1"/>
</dbReference>
<dbReference type="GO" id="GO:0016491">
    <property type="term" value="F:oxidoreductase activity"/>
    <property type="evidence" value="ECO:0007669"/>
    <property type="project" value="InterPro"/>
</dbReference>
<dbReference type="AlphaFoldDB" id="A0A8H4N6D3"/>
<evidence type="ECO:0000313" key="4">
    <source>
        <dbReference type="Proteomes" id="UP000572817"/>
    </source>
</evidence>